<dbReference type="HOGENOM" id="CLU_010964_1_1_9"/>
<protein>
    <submittedName>
        <fullName evidence="8">Efflux ABC transporter, permease protein</fullName>
    </submittedName>
</protein>
<evidence type="ECO:0000259" key="7">
    <source>
        <dbReference type="Pfam" id="PF02687"/>
    </source>
</evidence>
<dbReference type="eggNOG" id="COG0577">
    <property type="taxonomic scope" value="Bacteria"/>
</dbReference>
<dbReference type="PANTHER" id="PTHR30287">
    <property type="entry name" value="MEMBRANE COMPONENT OF PREDICTED ABC SUPERFAMILY METABOLITE UPTAKE TRANSPORTER"/>
    <property type="match status" value="1"/>
</dbReference>
<feature type="transmembrane region" description="Helical" evidence="6">
    <location>
        <begin position="253"/>
        <end position="273"/>
    </location>
</feature>
<dbReference type="EMBL" id="ABWP01000057">
    <property type="protein sequence ID" value="EEA85044.1"/>
    <property type="molecule type" value="Genomic_DNA"/>
</dbReference>
<organism evidence="8 9">
    <name type="scientific">Peptacetobacter hiranonis (strain DSM 13275 / JCM 10541 / KCTC 15199 / TO-931)</name>
    <name type="common">Clostridium hiranonis</name>
    <dbReference type="NCBI Taxonomy" id="500633"/>
    <lineage>
        <taxon>Bacteria</taxon>
        <taxon>Bacillati</taxon>
        <taxon>Bacillota</taxon>
        <taxon>Clostridia</taxon>
        <taxon>Peptostreptococcales</taxon>
        <taxon>Peptostreptococcaceae</taxon>
        <taxon>Peptacetobacter</taxon>
    </lineage>
</organism>
<keyword evidence="5 6" id="KW-0472">Membrane</keyword>
<comment type="caution">
    <text evidence="8">The sequence shown here is derived from an EMBL/GenBank/DDBJ whole genome shotgun (WGS) entry which is preliminary data.</text>
</comment>
<name>B6FZK9_PEPHT</name>
<evidence type="ECO:0000256" key="4">
    <source>
        <dbReference type="ARBA" id="ARBA00022989"/>
    </source>
</evidence>
<evidence type="ECO:0000256" key="6">
    <source>
        <dbReference type="SAM" id="Phobius"/>
    </source>
</evidence>
<proteinExistence type="predicted"/>
<dbReference type="Proteomes" id="UP000003178">
    <property type="component" value="Unassembled WGS sequence"/>
</dbReference>
<keyword evidence="2" id="KW-1003">Cell membrane</keyword>
<comment type="subcellular location">
    <subcellularLocation>
        <location evidence="1">Cell membrane</location>
        <topology evidence="1">Multi-pass membrane protein</topology>
    </subcellularLocation>
</comment>
<gene>
    <name evidence="8" type="ORF">CLOHIR_01313</name>
</gene>
<evidence type="ECO:0000256" key="5">
    <source>
        <dbReference type="ARBA" id="ARBA00023136"/>
    </source>
</evidence>
<feature type="transmembrane region" description="Helical" evidence="6">
    <location>
        <begin position="338"/>
        <end position="360"/>
    </location>
</feature>
<dbReference type="InterPro" id="IPR038766">
    <property type="entry name" value="Membrane_comp_ABC_pdt"/>
</dbReference>
<feature type="transmembrane region" description="Helical" evidence="6">
    <location>
        <begin position="715"/>
        <end position="737"/>
    </location>
</feature>
<feature type="transmembrane region" description="Helical" evidence="6">
    <location>
        <begin position="757"/>
        <end position="777"/>
    </location>
</feature>
<feature type="transmembrane region" description="Helical" evidence="6">
    <location>
        <begin position="413"/>
        <end position="434"/>
    </location>
</feature>
<keyword evidence="9" id="KW-1185">Reference proteome</keyword>
<dbReference type="Pfam" id="PF02687">
    <property type="entry name" value="FtsX"/>
    <property type="match status" value="2"/>
</dbReference>
<dbReference type="InterPro" id="IPR003838">
    <property type="entry name" value="ABC3_permease_C"/>
</dbReference>
<evidence type="ECO:0000256" key="1">
    <source>
        <dbReference type="ARBA" id="ARBA00004651"/>
    </source>
</evidence>
<dbReference type="STRING" id="500633.CLOHIR_01313"/>
<evidence type="ECO:0000313" key="9">
    <source>
        <dbReference type="Proteomes" id="UP000003178"/>
    </source>
</evidence>
<dbReference type="GO" id="GO:0005886">
    <property type="term" value="C:plasma membrane"/>
    <property type="evidence" value="ECO:0007669"/>
    <property type="project" value="UniProtKB-SubCell"/>
</dbReference>
<feature type="transmembrane region" description="Helical" evidence="6">
    <location>
        <begin position="659"/>
        <end position="680"/>
    </location>
</feature>
<feature type="transmembrane region" description="Helical" evidence="6">
    <location>
        <begin position="311"/>
        <end position="332"/>
    </location>
</feature>
<sequence length="795" mass="90121">MTMKWPFENDTNNIVKKLAKKNMKSEKRRNIMVIISVVLSTFLVCLSMDLTTSLIKIQRDKAVDTYEACYTNITEQNVTDLKNLPEFARVGEYYIFGEERDSNGYNASYVYCDKDMIYTARNQLNLVSGEIPLKKNEIAVSNGWLSKYNSNKKIGDFIQLNSKNLKGKYKIVGLVDSLDDEKSSTYSFLISKATLKSLNGYNEKGYRAYVHFKNDTHLNKDTMSTQCKEISEKLNLSMPSMNTNYFKFYENRASFSSLFIISILVLAGGYVVIQSIFRISINDKIQNYGQLRTIGTTSKQVRKMVKKEGHWLASIGILLGVLMASITCYIMLPKGFDPLMYAIAAILSIIVCWIMVSISIRKPVKIATKVSPIEAVTFSFNSDNTITSRRKNIKLNPISMGVENFKRDKKRMVSIIASLSFGGILLLIISAVFLTRSPEKFVRQYFPNSDYRVYVDSDISEIELFSSGNPLNDNLKKKILSIDGVTDVIEDREAIFARMTSSKTFSGIAGMCDIITDENFSEIQDYLIEGKMPTDSNSILVAKLISNRFPEIKVGSKVNLILDEKSITVTVSGLYDHLKVTNGHDKLAIDSTQFFTTKSTINKLFPNVDNYNYSWSVVIDPEKEKSVEKTLDNIVAESNNLSLDKFKDRVEYEKMVNEISFGGLQILSWLIFLFGVINLINTTLSNQISRKVENSILRSIGLTEKQLYKMYVTEGLCYLFAATIVTVIVGTPISIVACRKVSTAAFAGRVLPYQFPIFDMGLFVLVLFILEFVLATWSIRKYRQQSLIEQMQSRE</sequence>
<dbReference type="PANTHER" id="PTHR30287:SF2">
    <property type="entry name" value="BLL1001 PROTEIN"/>
    <property type="match status" value="1"/>
</dbReference>
<keyword evidence="3 6" id="KW-0812">Transmembrane</keyword>
<evidence type="ECO:0000256" key="2">
    <source>
        <dbReference type="ARBA" id="ARBA00022475"/>
    </source>
</evidence>
<dbReference type="AlphaFoldDB" id="B6FZK9"/>
<evidence type="ECO:0000313" key="8">
    <source>
        <dbReference type="EMBL" id="EEA85044.1"/>
    </source>
</evidence>
<feature type="domain" description="ABC3 transporter permease C-terminal" evidence="7">
    <location>
        <begin position="666"/>
        <end position="786"/>
    </location>
</feature>
<evidence type="ECO:0000256" key="3">
    <source>
        <dbReference type="ARBA" id="ARBA00022692"/>
    </source>
</evidence>
<keyword evidence="4 6" id="KW-1133">Transmembrane helix</keyword>
<reference evidence="8 9" key="2">
    <citation type="submission" date="2008-10" db="EMBL/GenBank/DDBJ databases">
        <title>Draft genome sequence of Clostridium hiranonis (DSM 13275).</title>
        <authorList>
            <person name="Sudarsanam P."/>
            <person name="Ley R."/>
            <person name="Guruge J."/>
            <person name="Turnbaugh P.J."/>
            <person name="Mahowald M."/>
            <person name="Liep D."/>
            <person name="Gordon J."/>
        </authorList>
    </citation>
    <scope>NUCLEOTIDE SEQUENCE [LARGE SCALE GENOMIC DNA]</scope>
    <source>
        <strain evidence="8 9">DSM 13275</strain>
    </source>
</reference>
<reference evidence="8 9" key="1">
    <citation type="submission" date="2008-09" db="EMBL/GenBank/DDBJ databases">
        <authorList>
            <person name="Fulton L."/>
            <person name="Clifton S."/>
            <person name="Fulton B."/>
            <person name="Xu J."/>
            <person name="Minx P."/>
            <person name="Pepin K.H."/>
            <person name="Johnson M."/>
            <person name="Thiruvilangam P."/>
            <person name="Bhonagiri V."/>
            <person name="Nash W.E."/>
            <person name="Mardis E.R."/>
            <person name="Wilson R.K."/>
        </authorList>
    </citation>
    <scope>NUCLEOTIDE SEQUENCE [LARGE SCALE GENOMIC DNA]</scope>
    <source>
        <strain evidence="8 9">DSM 13275</strain>
    </source>
</reference>
<feature type="domain" description="ABC3 transporter permease C-terminal" evidence="7">
    <location>
        <begin position="259"/>
        <end position="365"/>
    </location>
</feature>
<accession>B6FZK9</accession>